<feature type="non-terminal residue" evidence="2">
    <location>
        <position position="354"/>
    </location>
</feature>
<reference evidence="2 3" key="1">
    <citation type="submission" date="2015-10" db="EMBL/GenBank/DDBJ databases">
        <title>Full genome of DAOMC 229536 Phialocephala scopiformis, a fungal endophyte of spruce producing the potent anti-insectan compound rugulosin.</title>
        <authorList>
            <consortium name="DOE Joint Genome Institute"/>
            <person name="Walker A.K."/>
            <person name="Frasz S.L."/>
            <person name="Seifert K.A."/>
            <person name="Miller J.D."/>
            <person name="Mondo S.J."/>
            <person name="Labutti K."/>
            <person name="Lipzen A."/>
            <person name="Dockter R."/>
            <person name="Kennedy M."/>
            <person name="Grigoriev I.V."/>
            <person name="Spatafora J.W."/>
        </authorList>
    </citation>
    <scope>NUCLEOTIDE SEQUENCE [LARGE SCALE GENOMIC DNA]</scope>
    <source>
        <strain evidence="2 3">CBS 120377</strain>
    </source>
</reference>
<protein>
    <recommendedName>
        <fullName evidence="1">SAC3/GANP/THP3 conserved domain-containing protein</fullName>
    </recommendedName>
</protein>
<name>A0A194XJK7_MOLSC</name>
<proteinExistence type="predicted"/>
<organism evidence="2 3">
    <name type="scientific">Mollisia scopiformis</name>
    <name type="common">Conifer needle endophyte fungus</name>
    <name type="synonym">Phialocephala scopiformis</name>
    <dbReference type="NCBI Taxonomy" id="149040"/>
    <lineage>
        <taxon>Eukaryota</taxon>
        <taxon>Fungi</taxon>
        <taxon>Dikarya</taxon>
        <taxon>Ascomycota</taxon>
        <taxon>Pezizomycotina</taxon>
        <taxon>Leotiomycetes</taxon>
        <taxon>Helotiales</taxon>
        <taxon>Mollisiaceae</taxon>
        <taxon>Mollisia</taxon>
    </lineage>
</organism>
<evidence type="ECO:0000313" key="3">
    <source>
        <dbReference type="Proteomes" id="UP000070700"/>
    </source>
</evidence>
<sequence>GLIDDPEVPKKLEDAIVFKGTCEDMCPELETAERIVERRYDQLEKEYLGNGTFSAGPVPELMVKKLARSAAGQEAPLPNEVRTVKALRNTLDYLIDNVLANVELPSAHGFIWDRTRAIRRDLVFHSYFTDEEMLDRVYILENITRFHVVALHLMSEPGVNAGDFVEQQEHEQLGKTLTSLIHAYEDCQVRRIECENEEEFRAYNLLFNRRDEDALTKAQTLDWKFWGLSEVYQIAVELVEAYQSVWDSHGPLKNPAATSGYTEFDVTLSAFSKFFTIVQDSSVSYIMACFAEICFNDVRKSIIKCILKSYRRQKDQTKDWTLSKLNTYLRFDDEAEIVPWGEKHGLHFESGEEE</sequence>
<keyword evidence="3" id="KW-1185">Reference proteome</keyword>
<dbReference type="RefSeq" id="XP_018074307.1">
    <property type="nucleotide sequence ID" value="XM_018208372.1"/>
</dbReference>
<dbReference type="Proteomes" id="UP000070700">
    <property type="component" value="Unassembled WGS sequence"/>
</dbReference>
<dbReference type="EMBL" id="KQ947410">
    <property type="protein sequence ID" value="KUJ19952.1"/>
    <property type="molecule type" value="Genomic_DNA"/>
</dbReference>
<dbReference type="GO" id="GO:0070390">
    <property type="term" value="C:transcription export complex 2"/>
    <property type="evidence" value="ECO:0007669"/>
    <property type="project" value="TreeGrafter"/>
</dbReference>
<dbReference type="InterPro" id="IPR005062">
    <property type="entry name" value="SAC3/GANP/THP3_conserved"/>
</dbReference>
<dbReference type="InterPro" id="IPR045107">
    <property type="entry name" value="SAC3/GANP/THP3"/>
</dbReference>
<dbReference type="PANTHER" id="PTHR12436:SF3">
    <property type="entry name" value="GERMINAL-CENTER ASSOCIATED NUCLEAR PROTEIN"/>
    <property type="match status" value="1"/>
</dbReference>
<dbReference type="Gene3D" id="1.25.40.990">
    <property type="match status" value="1"/>
</dbReference>
<dbReference type="PANTHER" id="PTHR12436">
    <property type="entry name" value="80 KDA MCM3-ASSOCIATED PROTEIN"/>
    <property type="match status" value="1"/>
</dbReference>
<dbReference type="GeneID" id="28818098"/>
<feature type="non-terminal residue" evidence="2">
    <location>
        <position position="1"/>
    </location>
</feature>
<dbReference type="OrthoDB" id="264795at2759"/>
<dbReference type="GO" id="GO:0006406">
    <property type="term" value="P:mRNA export from nucleus"/>
    <property type="evidence" value="ECO:0007669"/>
    <property type="project" value="TreeGrafter"/>
</dbReference>
<evidence type="ECO:0000259" key="1">
    <source>
        <dbReference type="Pfam" id="PF03399"/>
    </source>
</evidence>
<evidence type="ECO:0000313" key="2">
    <source>
        <dbReference type="EMBL" id="KUJ19952.1"/>
    </source>
</evidence>
<dbReference type="InParanoid" id="A0A194XJK7"/>
<feature type="domain" description="SAC3/GANP/THP3 conserved" evidence="1">
    <location>
        <begin position="25"/>
        <end position="349"/>
    </location>
</feature>
<dbReference type="AlphaFoldDB" id="A0A194XJK7"/>
<dbReference type="Pfam" id="PF03399">
    <property type="entry name" value="SAC3_GANP"/>
    <property type="match status" value="1"/>
</dbReference>
<accession>A0A194XJK7</accession>
<dbReference type="GO" id="GO:0005737">
    <property type="term" value="C:cytoplasm"/>
    <property type="evidence" value="ECO:0007669"/>
    <property type="project" value="TreeGrafter"/>
</dbReference>
<dbReference type="STRING" id="149040.A0A194XJK7"/>
<gene>
    <name evidence="2" type="ORF">LY89DRAFT_556307</name>
</gene>
<dbReference type="KEGG" id="psco:LY89DRAFT_556307"/>